<dbReference type="InterPro" id="IPR013083">
    <property type="entry name" value="Znf_RING/FYVE/PHD"/>
</dbReference>
<feature type="region of interest" description="Disordered" evidence="8">
    <location>
        <begin position="1"/>
        <end position="50"/>
    </location>
</feature>
<evidence type="ECO:0000256" key="1">
    <source>
        <dbReference type="ARBA" id="ARBA00004123"/>
    </source>
</evidence>
<feature type="coiled-coil region" evidence="7">
    <location>
        <begin position="410"/>
        <end position="479"/>
    </location>
</feature>
<protein>
    <submittedName>
        <fullName evidence="10">Protein OBERON 2</fullName>
    </submittedName>
</protein>
<proteinExistence type="predicted"/>
<dbReference type="GO" id="GO:0005634">
    <property type="term" value="C:nucleus"/>
    <property type="evidence" value="ECO:0000318"/>
    <property type="project" value="GO_Central"/>
</dbReference>
<dbReference type="STRING" id="4072.A0A1U8HAJ3"/>
<dbReference type="CDD" id="cd15612">
    <property type="entry name" value="PHD_OBE1_like"/>
    <property type="match status" value="1"/>
</dbReference>
<keyword evidence="3" id="KW-0863">Zinc-finger</keyword>
<dbReference type="PANTHER" id="PTHR21736:SF36">
    <property type="entry name" value="PROTEIN OBERON 2-LIKE"/>
    <property type="match status" value="1"/>
</dbReference>
<evidence type="ECO:0000256" key="2">
    <source>
        <dbReference type="ARBA" id="ARBA00022723"/>
    </source>
</evidence>
<reference evidence="10 11" key="2">
    <citation type="journal article" date="2017" name="Genome Biol.">
        <title>New reference genome sequences of hot pepper reveal the massive evolution of plant disease-resistance genes by retroduplication.</title>
        <authorList>
            <person name="Kim S."/>
            <person name="Park J."/>
            <person name="Yeom S.I."/>
            <person name="Kim Y.M."/>
            <person name="Seo E."/>
            <person name="Kim K.T."/>
            <person name="Kim M.S."/>
            <person name="Lee J.M."/>
            <person name="Cheong K."/>
            <person name="Shin H.S."/>
            <person name="Kim S.B."/>
            <person name="Han K."/>
            <person name="Lee J."/>
            <person name="Park M."/>
            <person name="Lee H.A."/>
            <person name="Lee H.Y."/>
            <person name="Lee Y."/>
            <person name="Oh S."/>
            <person name="Lee J.H."/>
            <person name="Choi E."/>
            <person name="Choi E."/>
            <person name="Lee S.E."/>
            <person name="Jeon J."/>
            <person name="Kim H."/>
            <person name="Choi G."/>
            <person name="Song H."/>
            <person name="Lee J."/>
            <person name="Lee S.C."/>
            <person name="Kwon J.K."/>
            <person name="Lee H.Y."/>
            <person name="Koo N."/>
            <person name="Hong Y."/>
            <person name="Kim R.W."/>
            <person name="Kang W.H."/>
            <person name="Huh J.H."/>
            <person name="Kang B.C."/>
            <person name="Yang T.J."/>
            <person name="Lee Y.H."/>
            <person name="Bennetzen J.L."/>
            <person name="Choi D."/>
        </authorList>
    </citation>
    <scope>NUCLEOTIDE SEQUENCE [LARGE SCALE GENOMIC DNA]</scope>
    <source>
        <strain evidence="11">cv. CM334</strain>
    </source>
</reference>
<evidence type="ECO:0000259" key="9">
    <source>
        <dbReference type="SMART" id="SM00249"/>
    </source>
</evidence>
<reference evidence="10 11" key="1">
    <citation type="journal article" date="2014" name="Nat. Genet.">
        <title>Genome sequence of the hot pepper provides insights into the evolution of pungency in Capsicum species.</title>
        <authorList>
            <person name="Kim S."/>
            <person name="Park M."/>
            <person name="Yeom S.I."/>
            <person name="Kim Y.M."/>
            <person name="Lee J.M."/>
            <person name="Lee H.A."/>
            <person name="Seo E."/>
            <person name="Choi J."/>
            <person name="Cheong K."/>
            <person name="Kim K.T."/>
            <person name="Jung K."/>
            <person name="Lee G.W."/>
            <person name="Oh S.K."/>
            <person name="Bae C."/>
            <person name="Kim S.B."/>
            <person name="Lee H.Y."/>
            <person name="Kim S.Y."/>
            <person name="Kim M.S."/>
            <person name="Kang B.C."/>
            <person name="Jo Y.D."/>
            <person name="Yang H.B."/>
            <person name="Jeong H.J."/>
            <person name="Kang W.H."/>
            <person name="Kwon J.K."/>
            <person name="Shin C."/>
            <person name="Lim J.Y."/>
            <person name="Park J.H."/>
            <person name="Huh J.H."/>
            <person name="Kim J.S."/>
            <person name="Kim B.D."/>
            <person name="Cohen O."/>
            <person name="Paran I."/>
            <person name="Suh M.C."/>
            <person name="Lee S.B."/>
            <person name="Kim Y.K."/>
            <person name="Shin Y."/>
            <person name="Noh S.J."/>
            <person name="Park J."/>
            <person name="Seo Y.S."/>
            <person name="Kwon S.Y."/>
            <person name="Kim H.A."/>
            <person name="Park J.M."/>
            <person name="Kim H.J."/>
            <person name="Choi S.B."/>
            <person name="Bosland P.W."/>
            <person name="Reeves G."/>
            <person name="Jo S.H."/>
            <person name="Lee B.W."/>
            <person name="Cho H.T."/>
            <person name="Choi H.S."/>
            <person name="Lee M.S."/>
            <person name="Yu Y."/>
            <person name="Do Choi Y."/>
            <person name="Park B.S."/>
            <person name="van Deynze A."/>
            <person name="Ashrafi H."/>
            <person name="Hill T."/>
            <person name="Kim W.T."/>
            <person name="Pai H.S."/>
            <person name="Ahn H.K."/>
            <person name="Yeam I."/>
            <person name="Giovannoni J.J."/>
            <person name="Rose J.K."/>
            <person name="Sorensen I."/>
            <person name="Lee S.J."/>
            <person name="Kim R.W."/>
            <person name="Choi I.Y."/>
            <person name="Choi B.S."/>
            <person name="Lim J.S."/>
            <person name="Lee Y.H."/>
            <person name="Choi D."/>
        </authorList>
    </citation>
    <scope>NUCLEOTIDE SEQUENCE [LARGE SCALE GENOMIC DNA]</scope>
    <source>
        <strain evidence="11">cv. CM334</strain>
    </source>
</reference>
<dbReference type="OMA" id="RCEMCAN"/>
<evidence type="ECO:0000256" key="3">
    <source>
        <dbReference type="ARBA" id="ARBA00022771"/>
    </source>
</evidence>
<keyword evidence="5 7" id="KW-0175">Coiled coil</keyword>
<feature type="domain" description="Zinc finger PHD-type" evidence="9">
    <location>
        <begin position="224"/>
        <end position="284"/>
    </location>
</feature>
<dbReference type="SMART" id="SM00249">
    <property type="entry name" value="PHD"/>
    <property type="match status" value="1"/>
</dbReference>
<keyword evidence="11" id="KW-1185">Reference proteome</keyword>
<dbReference type="KEGG" id="cann:107878125"/>
<dbReference type="Gramene" id="PHT76274">
    <property type="protein sequence ID" value="PHT76274"/>
    <property type="gene ID" value="T459_19796"/>
</dbReference>
<evidence type="ECO:0000256" key="6">
    <source>
        <dbReference type="ARBA" id="ARBA00023242"/>
    </source>
</evidence>
<sequence>MLPPRPNGLPPSLFLASSSDARASTDNQDPRMNSDQHRESPAESASSRDTWPVIDAATQVKLENQKAEDGYYEHSVIHRPASANKVSLLDIAREQVDIISEKMYLLPNEYLEELKGRVRGMLEGNGGPQQRDEFLFLQRLVQSRSDLTAKSLIKAHKVQLEILVAINSGIQFFLHQSMNLSQSVLIEVFVYKRCRNIACQSQLPAEDCHCEICTNRKGFCSLCMCVICNKFDFEVNTCRWIGCDSCAHWTHTDCAIRDKEIGPGPSTVNGLGSAEMQFRCRACNRTSELFGWVKDVFQQCAPTWNGESLIRELTIVSKIFRMSENTRGRQLFWKSEELIEKLKGGVAETTACRFILTFLQELEIDSSNSYEAGNNGRMIPPQEACNRIAAVVQEAMQTMDIVADEKMRMLKRARQALETCDHELEETVKEVAELKLERQRKRLQMDELEGIARLKEAEADMFQLKADEARREADRLQRIALAKSGKSEEDYASSYLKQRLSEAEAEKQFLFEKIKLQDQSSRSSQGNDIGDTSQELYCKIQEILKSV</sequence>
<comment type="subcellular location">
    <subcellularLocation>
        <location evidence="1">Nucleus</location>
    </subcellularLocation>
</comment>
<dbReference type="Gene3D" id="3.30.40.10">
    <property type="entry name" value="Zinc/RING finger domain, C3HC4 (zinc finger)"/>
    <property type="match status" value="1"/>
</dbReference>
<dbReference type="PRINTS" id="PR01544">
    <property type="entry name" value="ARATH130DUF"/>
</dbReference>
<dbReference type="OrthoDB" id="1892623at2759"/>
<dbReference type="GO" id="GO:0010492">
    <property type="term" value="P:maintenance of shoot apical meristem identity"/>
    <property type="evidence" value="ECO:0000318"/>
    <property type="project" value="GO_Central"/>
</dbReference>
<dbReference type="AlphaFoldDB" id="A0A1U8HAJ3"/>
<dbReference type="Pfam" id="PF16312">
    <property type="entry name" value="Oberon_cc"/>
    <property type="match status" value="1"/>
</dbReference>
<organism evidence="10 11">
    <name type="scientific">Capsicum annuum</name>
    <name type="common">Capsicum pepper</name>
    <dbReference type="NCBI Taxonomy" id="4072"/>
    <lineage>
        <taxon>Eukaryota</taxon>
        <taxon>Viridiplantae</taxon>
        <taxon>Streptophyta</taxon>
        <taxon>Embryophyta</taxon>
        <taxon>Tracheophyta</taxon>
        <taxon>Spermatophyta</taxon>
        <taxon>Magnoliopsida</taxon>
        <taxon>eudicotyledons</taxon>
        <taxon>Gunneridae</taxon>
        <taxon>Pentapetalae</taxon>
        <taxon>asterids</taxon>
        <taxon>lamiids</taxon>
        <taxon>Solanales</taxon>
        <taxon>Solanaceae</taxon>
        <taxon>Solanoideae</taxon>
        <taxon>Capsiceae</taxon>
        <taxon>Capsicum</taxon>
    </lineage>
</organism>
<dbReference type="EMBL" id="AYRZ02000007">
    <property type="protein sequence ID" value="PHT76274.1"/>
    <property type="molecule type" value="Genomic_DNA"/>
</dbReference>
<accession>A0A1U8HAJ3</accession>
<keyword evidence="6" id="KW-0539">Nucleus</keyword>
<evidence type="ECO:0000256" key="5">
    <source>
        <dbReference type="ARBA" id="ARBA00023054"/>
    </source>
</evidence>
<dbReference type="Proteomes" id="UP000222542">
    <property type="component" value="Unassembled WGS sequence"/>
</dbReference>
<dbReference type="PIRSF" id="PIRSF025218">
    <property type="entry name" value="DUF1423_pln"/>
    <property type="match status" value="1"/>
</dbReference>
<gene>
    <name evidence="10" type="ORF">T459_19796</name>
</gene>
<dbReference type="GO" id="GO:0010078">
    <property type="term" value="P:maintenance of root meristem identity"/>
    <property type="evidence" value="ECO:0000318"/>
    <property type="project" value="GO_Central"/>
</dbReference>
<dbReference type="GO" id="GO:0010468">
    <property type="term" value="P:regulation of gene expression"/>
    <property type="evidence" value="ECO:0000318"/>
    <property type="project" value="GO_Central"/>
</dbReference>
<keyword evidence="2" id="KW-0479">Metal-binding</keyword>
<evidence type="ECO:0000256" key="7">
    <source>
        <dbReference type="SAM" id="Coils"/>
    </source>
</evidence>
<evidence type="ECO:0000256" key="4">
    <source>
        <dbReference type="ARBA" id="ARBA00022833"/>
    </source>
</evidence>
<feature type="compositionally biased region" description="Basic and acidic residues" evidence="8">
    <location>
        <begin position="28"/>
        <end position="41"/>
    </location>
</feature>
<comment type="caution">
    <text evidence="10">The sequence shown here is derived from an EMBL/GenBank/DDBJ whole genome shotgun (WGS) entry which is preliminary data.</text>
</comment>
<name>A0A1U8HAJ3_CAPAN</name>
<evidence type="ECO:0000313" key="10">
    <source>
        <dbReference type="EMBL" id="PHT76274.1"/>
    </source>
</evidence>
<dbReference type="InterPro" id="IPR001965">
    <property type="entry name" value="Znf_PHD"/>
</dbReference>
<dbReference type="InterPro" id="IPR032535">
    <property type="entry name" value="Oberon_CC"/>
</dbReference>
<evidence type="ECO:0000313" key="11">
    <source>
        <dbReference type="Proteomes" id="UP000222542"/>
    </source>
</evidence>
<feature type="compositionally biased region" description="Polar residues" evidence="8">
    <location>
        <begin position="15"/>
        <end position="27"/>
    </location>
</feature>
<evidence type="ECO:0000256" key="8">
    <source>
        <dbReference type="SAM" id="MobiDB-lite"/>
    </source>
</evidence>
<dbReference type="GO" id="GO:0010071">
    <property type="term" value="P:root meristem specification"/>
    <property type="evidence" value="ECO:0000318"/>
    <property type="project" value="GO_Central"/>
</dbReference>
<dbReference type="InterPro" id="IPR004082">
    <property type="entry name" value="OBERON"/>
</dbReference>
<dbReference type="InterPro" id="IPR047578">
    <property type="entry name" value="OBE1-like_PHD"/>
</dbReference>
<dbReference type="PANTHER" id="PTHR21736">
    <property type="entry name" value="VERNALIZATION-INSENSITIVE PROTEIN 3"/>
    <property type="match status" value="1"/>
</dbReference>
<dbReference type="InterPro" id="IPR032881">
    <property type="entry name" value="Oberon-like_PHD"/>
</dbReference>
<keyword evidence="4" id="KW-0862">Zinc</keyword>
<accession>A0A2G2Z2U6</accession>
<dbReference type="Pfam" id="PF07227">
    <property type="entry name" value="PHD_Oberon"/>
    <property type="match status" value="1"/>
</dbReference>
<dbReference type="GO" id="GO:0008270">
    <property type="term" value="F:zinc ion binding"/>
    <property type="evidence" value="ECO:0007669"/>
    <property type="project" value="UniProtKB-KW"/>
</dbReference>